<dbReference type="RefSeq" id="WP_377550923.1">
    <property type="nucleotide sequence ID" value="NZ_JBHSBN010000025.1"/>
</dbReference>
<dbReference type="SUPFAM" id="SSF52518">
    <property type="entry name" value="Thiamin diphosphate-binding fold (THDP-binding)"/>
    <property type="match status" value="2"/>
</dbReference>
<dbReference type="NCBIfam" id="NF003617">
    <property type="entry name" value="PRK05261.1-2"/>
    <property type="match status" value="1"/>
</dbReference>
<dbReference type="Gene3D" id="3.40.50.970">
    <property type="match status" value="2"/>
</dbReference>
<accession>A0ABV8KUF9</accession>
<dbReference type="InterPro" id="IPR018969">
    <property type="entry name" value="Xul5P/Fru6P_PKetolase_C"/>
</dbReference>
<dbReference type="InterPro" id="IPR018970">
    <property type="entry name" value="Xul5P/Fru6P_PKetolase_N"/>
</dbReference>
<evidence type="ECO:0000313" key="8">
    <source>
        <dbReference type="EMBL" id="MFC4109505.1"/>
    </source>
</evidence>
<dbReference type="Gene3D" id="3.40.50.920">
    <property type="match status" value="1"/>
</dbReference>
<dbReference type="Pfam" id="PF09364">
    <property type="entry name" value="XFP_N"/>
    <property type="match status" value="1"/>
</dbReference>
<dbReference type="HAMAP" id="MF_01403">
    <property type="entry name" value="Phosphoketolase"/>
    <property type="match status" value="1"/>
</dbReference>
<keyword evidence="4 5" id="KW-0456">Lyase</keyword>
<evidence type="ECO:0000256" key="2">
    <source>
        <dbReference type="ARBA" id="ARBA00005623"/>
    </source>
</evidence>
<dbReference type="CDD" id="cd02011">
    <property type="entry name" value="TPP_PK"/>
    <property type="match status" value="1"/>
</dbReference>
<comment type="similarity">
    <text evidence="2 5">Belongs to the XFP family.</text>
</comment>
<evidence type="ECO:0000256" key="3">
    <source>
        <dbReference type="ARBA" id="ARBA00023052"/>
    </source>
</evidence>
<dbReference type="NCBIfam" id="NF003621">
    <property type="entry name" value="PRK05261.1-6"/>
    <property type="match status" value="1"/>
</dbReference>
<evidence type="ECO:0000313" key="9">
    <source>
        <dbReference type="Proteomes" id="UP001595868"/>
    </source>
</evidence>
<evidence type="ECO:0000259" key="7">
    <source>
        <dbReference type="Pfam" id="PF09364"/>
    </source>
</evidence>
<feature type="domain" description="Xylulose 5-phosphate/Fructose 6-phosphate phosphoketolase C-terminal" evidence="6">
    <location>
        <begin position="596"/>
        <end position="797"/>
    </location>
</feature>
<dbReference type="Pfam" id="PF09363">
    <property type="entry name" value="XFP_C"/>
    <property type="match status" value="1"/>
</dbReference>
<dbReference type="Proteomes" id="UP001595868">
    <property type="component" value="Unassembled WGS sequence"/>
</dbReference>
<dbReference type="PIRSF" id="PIRSF017245">
    <property type="entry name" value="Phosphoketolase"/>
    <property type="match status" value="1"/>
</dbReference>
<evidence type="ECO:0000256" key="1">
    <source>
        <dbReference type="ARBA" id="ARBA00001964"/>
    </source>
</evidence>
<gene>
    <name evidence="8" type="ORF">ACFOX0_26680</name>
</gene>
<keyword evidence="9" id="KW-1185">Reference proteome</keyword>
<dbReference type="InterPro" id="IPR005593">
    <property type="entry name" value="Xul5P/Fru6P_PKetolase"/>
</dbReference>
<evidence type="ECO:0000256" key="4">
    <source>
        <dbReference type="ARBA" id="ARBA00023239"/>
    </source>
</evidence>
<proteinExistence type="inferred from homology"/>
<dbReference type="PANTHER" id="PTHR31273:SF0">
    <property type="entry name" value="PHOSPHOKETOLASE-RELATED"/>
    <property type="match status" value="1"/>
</dbReference>
<dbReference type="InterPro" id="IPR029061">
    <property type="entry name" value="THDP-binding"/>
</dbReference>
<dbReference type="InterPro" id="IPR023962">
    <property type="entry name" value="Phosphoketolase"/>
</dbReference>
<dbReference type="NCBIfam" id="NF003619">
    <property type="entry name" value="PRK05261.1-4"/>
    <property type="match status" value="1"/>
</dbReference>
<feature type="domain" description="Xylulose 5-phosphate/Fructose 6-phosphate phosphoketolase N-terminal" evidence="7">
    <location>
        <begin position="12"/>
        <end position="381"/>
    </location>
</feature>
<evidence type="ECO:0000256" key="5">
    <source>
        <dbReference type="HAMAP-Rule" id="MF_01403"/>
    </source>
</evidence>
<dbReference type="EC" id="4.1.2.-" evidence="5"/>
<protein>
    <recommendedName>
        <fullName evidence="5">Probable phosphoketolase</fullName>
        <ecNumber evidence="5">4.1.2.-</ecNumber>
    </recommendedName>
</protein>
<reference evidence="9" key="1">
    <citation type="journal article" date="2019" name="Int. J. Syst. Evol. Microbiol.">
        <title>The Global Catalogue of Microorganisms (GCM) 10K type strain sequencing project: providing services to taxonomists for standard genome sequencing and annotation.</title>
        <authorList>
            <consortium name="The Broad Institute Genomics Platform"/>
            <consortium name="The Broad Institute Genome Sequencing Center for Infectious Disease"/>
            <person name="Wu L."/>
            <person name="Ma J."/>
        </authorList>
    </citation>
    <scope>NUCLEOTIDE SEQUENCE [LARGE SCALE GENOMIC DNA]</scope>
    <source>
        <strain evidence="9">2902at01</strain>
    </source>
</reference>
<name>A0ABV8KUF9_9ACTN</name>
<dbReference type="InterPro" id="IPR019790">
    <property type="entry name" value="Xul5P/Fru6P_PKetolase_CS"/>
</dbReference>
<organism evidence="8 9">
    <name type="scientific">Micromonospora zhanjiangensis</name>
    <dbReference type="NCBI Taxonomy" id="1522057"/>
    <lineage>
        <taxon>Bacteria</taxon>
        <taxon>Bacillati</taxon>
        <taxon>Actinomycetota</taxon>
        <taxon>Actinomycetes</taxon>
        <taxon>Micromonosporales</taxon>
        <taxon>Micromonosporaceae</taxon>
        <taxon>Micromonospora</taxon>
    </lineage>
</organism>
<keyword evidence="3 5" id="KW-0786">Thiamine pyrophosphate</keyword>
<comment type="caution">
    <text evidence="8">The sequence shown here is derived from an EMBL/GenBank/DDBJ whole genome shotgun (WGS) entry which is preliminary data.</text>
</comment>
<sequence>MDTAVETTGTLAEDDLRRLDAYWRAANYLTVGQIYLLDNPLLREPLRPEHVKPRLLGHWGTSPGLNLLYAHLDRAIVGRDLDAIFVTGPGHGGPAIVANTWLEGTYSELYPSVGQDEAGMARLFRQFSFPGGIPSHVAPEVPGSIHEGGELGYSLMHAYGAAFDNPDLLVACVIGDGEAETGPLAASWLSNVFLNPARDGAVLPILHLNGYKIANPTVLDRLPIDDLRAMMHGYGYQPHVVDLVDPEDPTRGIDPDRAHRILAGTLDTALDEIADIQRRARGGGEVTRPRWPMIVLRSVKGWTGPHEVDGEPVEGTFHAHQVPIAEVRDNPEHLAALDRWLRSYRPEELFDATGAPQPLIAGLPPAGDRRMSANQHANGGTVLRDLVLPDFREYGVAVHEPGRTVVGPTAPTGEWLRDVIAANPDRFRLFGPDEVASNRLGAAFEVTDRAFVGQLRPGDDNLSPDGRVMEVLSEHLCQGWLEGYLLTGRHGVFTSYEAFIHIVDSMVNQHAKWLKTTRQIPWRRPVASLNYLLSSHVWRQDHNGFSHQDPGFIDHVMNKKAEVVRVYLPPDANTLLSTMDHCLRSRHYINVVVAGKQPAPNWLSMPDAIMHCRRGVGIWDWASTDAGEEPDVVLACAGDVPTLETLAAADLLRRRLPDLKVRVVNVVDLMRLQPESEHPHGLPDVEFDSIFTRDKPVIFAYHGYPWLIHRLTYRRRNHENLHVRGYKEEGTTTTPFDMVMLNDLDRFHLVIDVIERVPGLSVRAAHLRQEMFDARQACRDHTRRHGEDSPLVTEWKWAGAQGATPS</sequence>
<dbReference type="Pfam" id="PF03894">
    <property type="entry name" value="XFP"/>
    <property type="match status" value="1"/>
</dbReference>
<dbReference type="InterPro" id="IPR019789">
    <property type="entry name" value="Xul5P/Fru6P_PKetolase_ThDP_BS"/>
</dbReference>
<comment type="cofactor">
    <cofactor evidence="1 5">
        <name>thiamine diphosphate</name>
        <dbReference type="ChEBI" id="CHEBI:58937"/>
    </cofactor>
</comment>
<dbReference type="InterPro" id="IPR009014">
    <property type="entry name" value="Transketo_C/PFOR_II"/>
</dbReference>
<dbReference type="PANTHER" id="PTHR31273">
    <property type="entry name" value="PHOSPHOKETOLASE-RELATED"/>
    <property type="match status" value="1"/>
</dbReference>
<evidence type="ECO:0000259" key="6">
    <source>
        <dbReference type="Pfam" id="PF09363"/>
    </source>
</evidence>
<dbReference type="EMBL" id="JBHSBN010000025">
    <property type="protein sequence ID" value="MFC4109505.1"/>
    <property type="molecule type" value="Genomic_DNA"/>
</dbReference>
<dbReference type="PROSITE" id="PS60003">
    <property type="entry name" value="PHOSPHOKETOLASE_2"/>
    <property type="match status" value="1"/>
</dbReference>
<dbReference type="PROSITE" id="PS60002">
    <property type="entry name" value="PHOSPHOKETOLASE_1"/>
    <property type="match status" value="1"/>
</dbReference>